<evidence type="ECO:0000313" key="1">
    <source>
        <dbReference type="EMBL" id="MFD1587309.1"/>
    </source>
</evidence>
<reference evidence="1 2" key="1">
    <citation type="journal article" date="2019" name="Int. J. Syst. Evol. Microbiol.">
        <title>The Global Catalogue of Microorganisms (GCM) 10K type strain sequencing project: providing services to taxonomists for standard genome sequencing and annotation.</title>
        <authorList>
            <consortium name="The Broad Institute Genomics Platform"/>
            <consortium name="The Broad Institute Genome Sequencing Center for Infectious Disease"/>
            <person name="Wu L."/>
            <person name="Ma J."/>
        </authorList>
    </citation>
    <scope>NUCLEOTIDE SEQUENCE [LARGE SCALE GENOMIC DNA]</scope>
    <source>
        <strain evidence="1 2">CGMCC 1.12125</strain>
    </source>
</reference>
<keyword evidence="2" id="KW-1185">Reference proteome</keyword>
<evidence type="ECO:0000313" key="2">
    <source>
        <dbReference type="Proteomes" id="UP001597119"/>
    </source>
</evidence>
<dbReference type="EMBL" id="JBHUDJ010000003">
    <property type="protein sequence ID" value="MFD1587309.1"/>
    <property type="molecule type" value="Genomic_DNA"/>
</dbReference>
<proteinExistence type="predicted"/>
<protein>
    <submittedName>
        <fullName evidence="1">Uncharacterized protein</fullName>
    </submittedName>
</protein>
<organism evidence="1 2">
    <name type="scientific">Halorientalis brevis</name>
    <dbReference type="NCBI Taxonomy" id="1126241"/>
    <lineage>
        <taxon>Archaea</taxon>
        <taxon>Methanobacteriati</taxon>
        <taxon>Methanobacteriota</taxon>
        <taxon>Stenosarchaea group</taxon>
        <taxon>Halobacteria</taxon>
        <taxon>Halobacteriales</taxon>
        <taxon>Haloarculaceae</taxon>
        <taxon>Halorientalis</taxon>
    </lineage>
</organism>
<gene>
    <name evidence="1" type="ORF">ACFR9U_09960</name>
</gene>
<dbReference type="Proteomes" id="UP001597119">
    <property type="component" value="Unassembled WGS sequence"/>
</dbReference>
<name>A0ABD6CBS6_9EURY</name>
<dbReference type="AlphaFoldDB" id="A0ABD6CBS6"/>
<sequence length="41" mass="4409">MPLVPHYPSDEPDDGEVPDLTDVVDRIIHGDSGDHPVVTTA</sequence>
<dbReference type="RefSeq" id="WP_282594004.1">
    <property type="nucleotide sequence ID" value="NZ_JALLGV010000001.1"/>
</dbReference>
<comment type="caution">
    <text evidence="1">The sequence shown here is derived from an EMBL/GenBank/DDBJ whole genome shotgun (WGS) entry which is preliminary data.</text>
</comment>
<accession>A0ABD6CBS6</accession>